<dbReference type="InterPro" id="IPR001878">
    <property type="entry name" value="Znf_CCHC"/>
</dbReference>
<dbReference type="PROSITE" id="PS50158">
    <property type="entry name" value="ZF_CCHC"/>
    <property type="match status" value="1"/>
</dbReference>
<evidence type="ECO:0000256" key="1">
    <source>
        <dbReference type="PROSITE-ProRule" id="PRU00047"/>
    </source>
</evidence>
<feature type="compositionally biased region" description="Basic and acidic residues" evidence="2">
    <location>
        <begin position="107"/>
        <end position="119"/>
    </location>
</feature>
<gene>
    <name evidence="5" type="primary">LOC107022265</name>
</gene>
<feature type="compositionally biased region" description="Polar residues" evidence="2">
    <location>
        <begin position="127"/>
        <end position="145"/>
    </location>
</feature>
<reference evidence="5" key="2">
    <citation type="submission" date="2025-08" db="UniProtKB">
        <authorList>
            <consortium name="RefSeq"/>
        </authorList>
    </citation>
    <scope>IDENTIFICATION</scope>
</reference>
<proteinExistence type="predicted"/>
<feature type="region of interest" description="Disordered" evidence="2">
    <location>
        <begin position="200"/>
        <end position="225"/>
    </location>
</feature>
<dbReference type="RefSeq" id="XP_015078416.1">
    <property type="nucleotide sequence ID" value="XM_015222930.1"/>
</dbReference>
<feature type="compositionally biased region" description="Polar residues" evidence="2">
    <location>
        <begin position="200"/>
        <end position="213"/>
    </location>
</feature>
<keyword evidence="1" id="KW-0862">Zinc</keyword>
<keyword evidence="4" id="KW-1185">Reference proteome</keyword>
<name>A0ABM1H003_SOLPN</name>
<organism evidence="4 5">
    <name type="scientific">Solanum pennellii</name>
    <name type="common">Tomato</name>
    <name type="synonym">Lycopersicon pennellii</name>
    <dbReference type="NCBI Taxonomy" id="28526"/>
    <lineage>
        <taxon>Eukaryota</taxon>
        <taxon>Viridiplantae</taxon>
        <taxon>Streptophyta</taxon>
        <taxon>Embryophyta</taxon>
        <taxon>Tracheophyta</taxon>
        <taxon>Spermatophyta</taxon>
        <taxon>Magnoliopsida</taxon>
        <taxon>eudicotyledons</taxon>
        <taxon>Gunneridae</taxon>
        <taxon>Pentapetalae</taxon>
        <taxon>asterids</taxon>
        <taxon>lamiids</taxon>
        <taxon>Solanales</taxon>
        <taxon>Solanaceae</taxon>
        <taxon>Solanoideae</taxon>
        <taxon>Solaneae</taxon>
        <taxon>Solanum</taxon>
        <taxon>Solanum subgen. Lycopersicon</taxon>
    </lineage>
</organism>
<dbReference type="Proteomes" id="UP000694930">
    <property type="component" value="Chromosome 6"/>
</dbReference>
<evidence type="ECO:0000256" key="2">
    <source>
        <dbReference type="SAM" id="MobiDB-lite"/>
    </source>
</evidence>
<accession>A0ABM1H003</accession>
<keyword evidence="1" id="KW-0863">Zinc-finger</keyword>
<feature type="domain" description="CCHC-type" evidence="3">
    <location>
        <begin position="179"/>
        <end position="192"/>
    </location>
</feature>
<evidence type="ECO:0000259" key="3">
    <source>
        <dbReference type="PROSITE" id="PS50158"/>
    </source>
</evidence>
<sequence>MSNVEIRSAIHSLTQVLDTQVARDTMVKVNLNANTTASRIRDFTRINPPTFYGSNAEEDAQGFIDEVFKVLDAMGVSSKEKAELVAYQFKDVDEVWQLKKVRTEEGKSSKKRFEVQDKPRFKRRFSNQDPPNAPSINYSKVSTPKPQEGKGGDSYVEKPLCSKCGRKHDGKCLVGTGNCYGCGKSGHMKRYCIMMKNQGRENAQAQASAPNSDASKKNHFYALQS</sequence>
<dbReference type="GeneID" id="107022265"/>
<keyword evidence="1" id="KW-0479">Metal-binding</keyword>
<evidence type="ECO:0000313" key="4">
    <source>
        <dbReference type="Proteomes" id="UP000694930"/>
    </source>
</evidence>
<protein>
    <submittedName>
        <fullName evidence="5">Uncharacterized protein LOC107022265</fullName>
    </submittedName>
</protein>
<feature type="region of interest" description="Disordered" evidence="2">
    <location>
        <begin position="107"/>
        <end position="153"/>
    </location>
</feature>
<reference evidence="4" key="1">
    <citation type="journal article" date="2014" name="Nat. Genet.">
        <title>The genome of the stress-tolerant wild tomato species Solanum pennellii.</title>
        <authorList>
            <person name="Bolger A."/>
            <person name="Scossa F."/>
            <person name="Bolger M.E."/>
            <person name="Lanz C."/>
            <person name="Maumus F."/>
            <person name="Tohge T."/>
            <person name="Quesneville H."/>
            <person name="Alseekh S."/>
            <person name="Sorensen I."/>
            <person name="Lichtenstein G."/>
            <person name="Fich E.A."/>
            <person name="Conte M."/>
            <person name="Keller H."/>
            <person name="Schneeberger K."/>
            <person name="Schwacke R."/>
            <person name="Ofner I."/>
            <person name="Vrebalov J."/>
            <person name="Xu Y."/>
            <person name="Osorio S."/>
            <person name="Aflitos S.A."/>
            <person name="Schijlen E."/>
            <person name="Jimenez-Gomez J.M."/>
            <person name="Ryngajllo M."/>
            <person name="Kimura S."/>
            <person name="Kumar R."/>
            <person name="Koenig D."/>
            <person name="Headland L.R."/>
            <person name="Maloof J.N."/>
            <person name="Sinha N."/>
            <person name="van Ham R.C."/>
            <person name="Lankhorst R.K."/>
            <person name="Mao L."/>
            <person name="Vogel A."/>
            <person name="Arsova B."/>
            <person name="Panstruga R."/>
            <person name="Fei Z."/>
            <person name="Rose J.K."/>
            <person name="Zamir D."/>
            <person name="Carrari F."/>
            <person name="Giovannoni J.J."/>
            <person name="Weigel D."/>
            <person name="Usadel B."/>
            <person name="Fernie A.R."/>
        </authorList>
    </citation>
    <scope>NUCLEOTIDE SEQUENCE [LARGE SCALE GENOMIC DNA]</scope>
    <source>
        <strain evidence="4">cv. LA0716</strain>
    </source>
</reference>
<evidence type="ECO:0000313" key="5">
    <source>
        <dbReference type="RefSeq" id="XP_015078416.1"/>
    </source>
</evidence>